<dbReference type="GO" id="GO:0005524">
    <property type="term" value="F:ATP binding"/>
    <property type="evidence" value="ECO:0007669"/>
    <property type="project" value="UniProtKB-UniRule"/>
</dbReference>
<comment type="catalytic activity">
    <reaction evidence="20">
        <text>L-tyrosyl-[protein] + ATP = O-phospho-L-tyrosyl-[protein] + ADP + H(+)</text>
        <dbReference type="Rhea" id="RHEA:10596"/>
        <dbReference type="Rhea" id="RHEA-COMP:10136"/>
        <dbReference type="Rhea" id="RHEA-COMP:20101"/>
        <dbReference type="ChEBI" id="CHEBI:15378"/>
        <dbReference type="ChEBI" id="CHEBI:30616"/>
        <dbReference type="ChEBI" id="CHEBI:46858"/>
        <dbReference type="ChEBI" id="CHEBI:61978"/>
        <dbReference type="ChEBI" id="CHEBI:456216"/>
        <dbReference type="EC" id="2.7.10.1"/>
    </reaction>
</comment>
<keyword evidence="13 23" id="KW-0472">Membrane</keyword>
<dbReference type="EC" id="2.7.10.1" evidence="2"/>
<keyword evidence="12 23" id="KW-1133">Transmembrane helix</keyword>
<dbReference type="Pfam" id="PF07714">
    <property type="entry name" value="PK_Tyr_Ser-Thr"/>
    <property type="match status" value="1"/>
</dbReference>
<evidence type="ECO:0000256" key="5">
    <source>
        <dbReference type="ARBA" id="ARBA00022679"/>
    </source>
</evidence>
<evidence type="ECO:0000256" key="8">
    <source>
        <dbReference type="ARBA" id="ARBA00022737"/>
    </source>
</evidence>
<accession>A0A2I0UFZ2</accession>
<keyword evidence="8" id="KW-0677">Repeat</keyword>
<dbReference type="FunFam" id="3.30.200.20:FF:000011">
    <property type="entry name" value="Fibroblast growth factor receptor"/>
    <property type="match status" value="1"/>
</dbReference>
<evidence type="ECO:0000256" key="18">
    <source>
        <dbReference type="ARBA" id="ARBA00023319"/>
    </source>
</evidence>
<dbReference type="InterPro" id="IPR036179">
    <property type="entry name" value="Ig-like_dom_sf"/>
</dbReference>
<proteinExistence type="predicted"/>
<evidence type="ECO:0000256" key="1">
    <source>
        <dbReference type="ARBA" id="ARBA00004251"/>
    </source>
</evidence>
<dbReference type="Pfam" id="PF13927">
    <property type="entry name" value="Ig_3"/>
    <property type="match status" value="1"/>
</dbReference>
<dbReference type="InterPro" id="IPR017441">
    <property type="entry name" value="Protein_kinase_ATP_BS"/>
</dbReference>
<evidence type="ECO:0000256" key="13">
    <source>
        <dbReference type="ARBA" id="ARBA00023136"/>
    </source>
</evidence>
<reference evidence="27" key="2">
    <citation type="submission" date="2017-12" db="EMBL/GenBank/DDBJ databases">
        <title>Genome sequence of the Bar-tailed Godwit (Limosa lapponica baueri).</title>
        <authorList>
            <person name="Lima N.C.B."/>
            <person name="Parody-Merino A.M."/>
            <person name="Battley P.F."/>
            <person name="Fidler A.E."/>
            <person name="Prosdocimi F."/>
        </authorList>
    </citation>
    <scope>NUCLEOTIDE SEQUENCE [LARGE SCALE GENOMIC DNA]</scope>
</reference>
<keyword evidence="3" id="KW-1003">Cell membrane</keyword>
<dbReference type="PRINTS" id="PR00109">
    <property type="entry name" value="TYRKINASE"/>
</dbReference>
<dbReference type="GO" id="GO:0006915">
    <property type="term" value="P:apoptotic process"/>
    <property type="evidence" value="ECO:0007669"/>
    <property type="project" value="UniProtKB-KW"/>
</dbReference>
<dbReference type="InterPro" id="IPR050122">
    <property type="entry name" value="RTK"/>
</dbReference>
<dbReference type="OrthoDB" id="5984265at2759"/>
<evidence type="ECO:0000313" key="26">
    <source>
        <dbReference type="EMBL" id="PKU44963.1"/>
    </source>
</evidence>
<evidence type="ECO:0000256" key="19">
    <source>
        <dbReference type="ARBA" id="ARBA00039657"/>
    </source>
</evidence>
<dbReference type="Pfam" id="PF21165">
    <property type="entry name" value="FGFR3_TM"/>
    <property type="match status" value="1"/>
</dbReference>
<dbReference type="FunFam" id="2.60.40.10:FF:000020">
    <property type="entry name" value="Fibroblast growth factor receptor"/>
    <property type="match status" value="1"/>
</dbReference>
<sequence length="980" mass="110164">MINRCVWVGWYVMPYVCVRVCMEAEYLRSETAFLEELVFGSGDTIELSCNTQGSSVSVFWFKDGIGIAPTNRTHIGQKLLKIINVSYDDSGLYSCKPRHSNEVLGNFTVRVTDSPSSGDDEDDDDESEDTGVPFWTRPDKMEKKLLAVPAANTVRFRCPAGGNPTPSIYWLKNGKEFKGEHRIGGIKLRHQQWSLVMESVVPSDRGNYTCVVENKYGNIRHTYQLDVLERSPHRPILQAGLPANQTVVVGSNVEFHCKVYSDAQPHIQWLKHVEVNGSKYGPDGTPYVTVLKTAGVNTTDKELEILYLRNVTFEDAGEYTCLAGNSIGFSHHSAWLTVLPAEELMEMDDSGSVYAGILSYGTGFVLFILVLVIVIICRMKMPNKKAMNTPTVQKVSKFPLKRQVSLESNSSMNSNTPLVRITRLSSSDGPMLANVSELELPPDPKWELARSRLTLGKPLGEGCFGQVVMAEAIGIDKDKPNKAITVAVKMLKDDATDKDLSDLVSEMEMMKMIGKHKNIINLLGACTQDGPLYVLVEYASKGNLREYLRARRPPGMDYSFDTCKLPEEQLTFKDLVSCAYQVARGMEYLASQKCIHRDLAARNVLVTEDNVMKIADFGLARDVHNIDYYKKTTNGRLPVKWMAPEALFDRVYTHQSDVWSFGVLLWEIFTLGGSPYPGIPVEELFKLLKEGHRMDKPANCTHDLYMIMRECWHAVPSQRPTFKQLVEDLDRVLTVTSTDEYLDLSVPFEQYSPAGQDTHSTCSSGDDSVFAHDLLPDEPCLPKHPPCNGVIRTRFSDMKVSISFAKLAKSFILTALPPLSFILTLVMPGVEQKCGGDWLLKPLRELVFQSRLCFTLDLQPYESKPSREKHFVIMRTALKQLCMQGSPIKSPSEPCVLSTTLFPVNLRNGSHRKRCADFDLQEKVECLSTLPKYLHTQDMLPQTKIPSVDPKGIKPYQEVYRILKKPEFPGCNARRQFNSS</sequence>
<dbReference type="Gene3D" id="6.10.250.1740">
    <property type="match status" value="1"/>
</dbReference>
<keyword evidence="14" id="KW-0829">Tyrosine-protein kinase</keyword>
<dbReference type="EMBL" id="KZ505792">
    <property type="protein sequence ID" value="PKU44963.1"/>
    <property type="molecule type" value="Genomic_DNA"/>
</dbReference>
<dbReference type="GO" id="GO:0043410">
    <property type="term" value="P:positive regulation of MAPK cascade"/>
    <property type="evidence" value="ECO:0007669"/>
    <property type="project" value="TreeGrafter"/>
</dbReference>
<evidence type="ECO:0000313" key="27">
    <source>
        <dbReference type="Proteomes" id="UP000233556"/>
    </source>
</evidence>
<dbReference type="InterPro" id="IPR011009">
    <property type="entry name" value="Kinase-like_dom_sf"/>
</dbReference>
<organism evidence="26 27">
    <name type="scientific">Limosa lapponica baueri</name>
    <dbReference type="NCBI Taxonomy" id="1758121"/>
    <lineage>
        <taxon>Eukaryota</taxon>
        <taxon>Metazoa</taxon>
        <taxon>Chordata</taxon>
        <taxon>Craniata</taxon>
        <taxon>Vertebrata</taxon>
        <taxon>Euteleostomi</taxon>
        <taxon>Archelosauria</taxon>
        <taxon>Archosauria</taxon>
        <taxon>Dinosauria</taxon>
        <taxon>Saurischia</taxon>
        <taxon>Theropoda</taxon>
        <taxon>Coelurosauria</taxon>
        <taxon>Aves</taxon>
        <taxon>Neognathae</taxon>
        <taxon>Neoaves</taxon>
        <taxon>Charadriiformes</taxon>
        <taxon>Scolopacidae</taxon>
        <taxon>Limosa</taxon>
    </lineage>
</organism>
<dbReference type="PROSITE" id="PS00107">
    <property type="entry name" value="PROTEIN_KINASE_ATP"/>
    <property type="match status" value="1"/>
</dbReference>
<keyword evidence="9 21" id="KW-0547">Nucleotide-binding</keyword>
<keyword evidence="4" id="KW-0597">Phosphoprotein</keyword>
<dbReference type="PANTHER" id="PTHR24416">
    <property type="entry name" value="TYROSINE-PROTEIN KINASE RECEPTOR"/>
    <property type="match status" value="1"/>
</dbReference>
<evidence type="ECO:0000256" key="17">
    <source>
        <dbReference type="ARBA" id="ARBA00023180"/>
    </source>
</evidence>
<evidence type="ECO:0000259" key="24">
    <source>
        <dbReference type="PROSITE" id="PS50011"/>
    </source>
</evidence>
<keyword evidence="10" id="KW-0418">Kinase</keyword>
<keyword evidence="5" id="KW-0808">Transferase</keyword>
<dbReference type="Gene3D" id="3.30.200.20">
    <property type="entry name" value="Phosphorylase Kinase, domain 1"/>
    <property type="match status" value="1"/>
</dbReference>
<reference evidence="27" key="1">
    <citation type="submission" date="2017-11" db="EMBL/GenBank/DDBJ databases">
        <authorList>
            <person name="Lima N.C."/>
            <person name="Parody-Merino A.M."/>
            <person name="Battley P.F."/>
            <person name="Fidler A.E."/>
            <person name="Prosdocimi F."/>
        </authorList>
    </citation>
    <scope>NUCLEOTIDE SEQUENCE [LARGE SCALE GENOMIC DNA]</scope>
</reference>
<dbReference type="InterPro" id="IPR007110">
    <property type="entry name" value="Ig-like_dom"/>
</dbReference>
<keyword evidence="7" id="KW-0732">Signal</keyword>
<dbReference type="InterPro" id="IPR000719">
    <property type="entry name" value="Prot_kinase_dom"/>
</dbReference>
<evidence type="ECO:0000256" key="12">
    <source>
        <dbReference type="ARBA" id="ARBA00022989"/>
    </source>
</evidence>
<dbReference type="InterPro" id="IPR001245">
    <property type="entry name" value="Ser-Thr/Tyr_kinase_cat_dom"/>
</dbReference>
<feature type="compositionally biased region" description="Acidic residues" evidence="22">
    <location>
        <begin position="118"/>
        <end position="129"/>
    </location>
</feature>
<dbReference type="FunFam" id="1.10.510.10:FF:000007">
    <property type="entry name" value="Fibroblast growth factor receptor"/>
    <property type="match status" value="1"/>
</dbReference>
<evidence type="ECO:0000256" key="4">
    <source>
        <dbReference type="ARBA" id="ARBA00022553"/>
    </source>
</evidence>
<evidence type="ECO:0000256" key="3">
    <source>
        <dbReference type="ARBA" id="ARBA00022475"/>
    </source>
</evidence>
<dbReference type="CDD" id="cd05858">
    <property type="entry name" value="IgI_3_FGFR2"/>
    <property type="match status" value="1"/>
</dbReference>
<evidence type="ECO:0000256" key="9">
    <source>
        <dbReference type="ARBA" id="ARBA00022741"/>
    </source>
</evidence>
<dbReference type="GO" id="GO:0005886">
    <property type="term" value="C:plasma membrane"/>
    <property type="evidence" value="ECO:0007669"/>
    <property type="project" value="UniProtKB-SubCell"/>
</dbReference>
<evidence type="ECO:0000256" key="16">
    <source>
        <dbReference type="ARBA" id="ARBA00023170"/>
    </source>
</evidence>
<dbReference type="SMART" id="SM00409">
    <property type="entry name" value="IG"/>
    <property type="match status" value="3"/>
</dbReference>
<dbReference type="GO" id="GO:0005007">
    <property type="term" value="F:fibroblast growth factor receptor activity"/>
    <property type="evidence" value="ECO:0007669"/>
    <property type="project" value="TreeGrafter"/>
</dbReference>
<feature type="domain" description="Ig-like" evidence="25">
    <location>
        <begin position="235"/>
        <end position="337"/>
    </location>
</feature>
<comment type="subcellular location">
    <subcellularLocation>
        <location evidence="1">Cell membrane</location>
        <topology evidence="1">Single-pass type I membrane protein</topology>
    </subcellularLocation>
</comment>
<dbReference type="InterPro" id="IPR020635">
    <property type="entry name" value="Tyr_kinase_cat_dom"/>
</dbReference>
<feature type="transmembrane region" description="Helical" evidence="23">
    <location>
        <begin position="353"/>
        <end position="377"/>
    </location>
</feature>
<evidence type="ECO:0000256" key="11">
    <source>
        <dbReference type="ARBA" id="ARBA00022840"/>
    </source>
</evidence>
<dbReference type="SMART" id="SM00219">
    <property type="entry name" value="TyrKc"/>
    <property type="match status" value="1"/>
</dbReference>
<dbReference type="SUPFAM" id="SSF56112">
    <property type="entry name" value="Protein kinase-like (PK-like)"/>
    <property type="match status" value="1"/>
</dbReference>
<dbReference type="InterPro" id="IPR013783">
    <property type="entry name" value="Ig-like_fold"/>
</dbReference>
<evidence type="ECO:0000256" key="10">
    <source>
        <dbReference type="ARBA" id="ARBA00022777"/>
    </source>
</evidence>
<protein>
    <recommendedName>
        <fullName evidence="19">Fibroblast growth factor receptor 3</fullName>
        <ecNumber evidence="2">2.7.10.1</ecNumber>
    </recommendedName>
</protein>
<dbReference type="GO" id="GO:0043235">
    <property type="term" value="C:receptor complex"/>
    <property type="evidence" value="ECO:0007669"/>
    <property type="project" value="TreeGrafter"/>
</dbReference>
<feature type="domain" description="Ig-like" evidence="25">
    <location>
        <begin position="138"/>
        <end position="226"/>
    </location>
</feature>
<evidence type="ECO:0000259" key="25">
    <source>
        <dbReference type="PROSITE" id="PS50835"/>
    </source>
</evidence>
<keyword evidence="11 21" id="KW-0067">ATP-binding</keyword>
<dbReference type="InterPro" id="IPR013098">
    <property type="entry name" value="Ig_I-set"/>
</dbReference>
<dbReference type="CDD" id="cd05100">
    <property type="entry name" value="PTKc_FGFR3"/>
    <property type="match status" value="1"/>
</dbReference>
<evidence type="ECO:0000256" key="22">
    <source>
        <dbReference type="SAM" id="MobiDB-lite"/>
    </source>
</evidence>
<feature type="domain" description="Protein kinase" evidence="24">
    <location>
        <begin position="453"/>
        <end position="742"/>
    </location>
</feature>
<dbReference type="InterPro" id="IPR003598">
    <property type="entry name" value="Ig_sub2"/>
</dbReference>
<dbReference type="PANTHER" id="PTHR24416:SF505">
    <property type="entry name" value="FIBROBLAST GROWTH FACTOR RECEPTOR 3"/>
    <property type="match status" value="1"/>
</dbReference>
<dbReference type="GO" id="GO:0017134">
    <property type="term" value="F:fibroblast growth factor binding"/>
    <property type="evidence" value="ECO:0007669"/>
    <property type="project" value="TreeGrafter"/>
</dbReference>
<evidence type="ECO:0000256" key="20">
    <source>
        <dbReference type="ARBA" id="ARBA00051243"/>
    </source>
</evidence>
<dbReference type="SMART" id="SM00408">
    <property type="entry name" value="IGc2"/>
    <property type="match status" value="3"/>
</dbReference>
<dbReference type="CDD" id="cd05857">
    <property type="entry name" value="IgI_2_FGFR"/>
    <property type="match status" value="1"/>
</dbReference>
<dbReference type="Gene3D" id="2.60.40.10">
    <property type="entry name" value="Immunoglobulins"/>
    <property type="match status" value="3"/>
</dbReference>
<dbReference type="AlphaFoldDB" id="A0A2I0UFZ2"/>
<dbReference type="SUPFAM" id="SSF48726">
    <property type="entry name" value="Immunoglobulin"/>
    <property type="match status" value="3"/>
</dbReference>
<evidence type="ECO:0000256" key="14">
    <source>
        <dbReference type="ARBA" id="ARBA00023137"/>
    </source>
</evidence>
<evidence type="ECO:0000256" key="23">
    <source>
        <dbReference type="SAM" id="Phobius"/>
    </source>
</evidence>
<dbReference type="Proteomes" id="UP000233556">
    <property type="component" value="Unassembled WGS sequence"/>
</dbReference>
<dbReference type="InterPro" id="IPR008266">
    <property type="entry name" value="Tyr_kinase_AS"/>
</dbReference>
<feature type="binding site" evidence="21">
    <location>
        <position position="489"/>
    </location>
    <ligand>
        <name>ATP</name>
        <dbReference type="ChEBI" id="CHEBI:30616"/>
    </ligand>
</feature>
<evidence type="ECO:0000256" key="7">
    <source>
        <dbReference type="ARBA" id="ARBA00022729"/>
    </source>
</evidence>
<evidence type="ECO:0000256" key="21">
    <source>
        <dbReference type="PROSITE-ProRule" id="PRU10141"/>
    </source>
</evidence>
<dbReference type="FunFam" id="2.60.40.10:FF:000423">
    <property type="entry name" value="Fibroblast growth factor receptor"/>
    <property type="match status" value="1"/>
</dbReference>
<name>A0A2I0UFZ2_LIMLA</name>
<dbReference type="Gene3D" id="1.10.510.10">
    <property type="entry name" value="Transferase(Phosphotransferase) domain 1"/>
    <property type="match status" value="1"/>
</dbReference>
<keyword evidence="27" id="KW-1185">Reference proteome</keyword>
<keyword evidence="16 26" id="KW-0675">Receptor</keyword>
<keyword evidence="17" id="KW-0325">Glycoprotein</keyword>
<keyword evidence="18" id="KW-0393">Immunoglobulin domain</keyword>
<dbReference type="InterPro" id="IPR003599">
    <property type="entry name" value="Ig_sub"/>
</dbReference>
<evidence type="ECO:0000256" key="15">
    <source>
        <dbReference type="ARBA" id="ARBA00023157"/>
    </source>
</evidence>
<dbReference type="PROSITE" id="PS00109">
    <property type="entry name" value="PROTEIN_KINASE_TYR"/>
    <property type="match status" value="1"/>
</dbReference>
<keyword evidence="6 23" id="KW-0812">Transmembrane</keyword>
<feature type="region of interest" description="Disordered" evidence="22">
    <location>
        <begin position="110"/>
        <end position="134"/>
    </location>
</feature>
<gene>
    <name evidence="26" type="ORF">llap_4745</name>
</gene>
<evidence type="ECO:0000256" key="6">
    <source>
        <dbReference type="ARBA" id="ARBA00022692"/>
    </source>
</evidence>
<evidence type="ECO:0000256" key="2">
    <source>
        <dbReference type="ARBA" id="ARBA00011902"/>
    </source>
</evidence>
<dbReference type="PROSITE" id="PS50835">
    <property type="entry name" value="IG_LIKE"/>
    <property type="match status" value="3"/>
</dbReference>
<dbReference type="PROSITE" id="PS50011">
    <property type="entry name" value="PROTEIN_KINASE_DOM"/>
    <property type="match status" value="1"/>
</dbReference>
<dbReference type="Pfam" id="PF07679">
    <property type="entry name" value="I-set"/>
    <property type="match status" value="2"/>
</dbReference>
<feature type="domain" description="Ig-like" evidence="25">
    <location>
        <begin position="14"/>
        <end position="112"/>
    </location>
</feature>
<dbReference type="FunFam" id="2.60.40.10:FF:000016">
    <property type="entry name" value="Fibroblast growth factor receptor"/>
    <property type="match status" value="1"/>
</dbReference>
<keyword evidence="15" id="KW-1015">Disulfide bond</keyword>